<evidence type="ECO:0000256" key="4">
    <source>
        <dbReference type="ARBA" id="ARBA00022500"/>
    </source>
</evidence>
<protein>
    <recommendedName>
        <fullName evidence="3">Chemotaxis protein CheA</fullName>
        <ecNumber evidence="2">2.7.13.3</ecNumber>
    </recommendedName>
</protein>
<dbReference type="Proteomes" id="UP000009071">
    <property type="component" value="Chromosome"/>
</dbReference>
<dbReference type="InterPro" id="IPR037006">
    <property type="entry name" value="CheA-like_homodim_sf"/>
</dbReference>
<dbReference type="OrthoDB" id="9803176at2"/>
<feature type="domain" description="Histidine kinase" evidence="14">
    <location>
        <begin position="388"/>
        <end position="595"/>
    </location>
</feature>
<dbReference type="FunFam" id="3.30.565.10:FF:000016">
    <property type="entry name" value="Chemotaxis protein CheA, putative"/>
    <property type="match status" value="1"/>
</dbReference>
<evidence type="ECO:0000256" key="13">
    <source>
        <dbReference type="SAM" id="MobiDB-lite"/>
    </source>
</evidence>
<dbReference type="SMART" id="SM00387">
    <property type="entry name" value="HATPase_c"/>
    <property type="match status" value="1"/>
</dbReference>
<evidence type="ECO:0000256" key="12">
    <source>
        <dbReference type="PROSITE-ProRule" id="PRU00110"/>
    </source>
</evidence>
<dbReference type="CDD" id="cd00731">
    <property type="entry name" value="CheA_reg"/>
    <property type="match status" value="1"/>
</dbReference>
<evidence type="ECO:0000256" key="8">
    <source>
        <dbReference type="ARBA" id="ARBA00022777"/>
    </source>
</evidence>
<dbReference type="InterPro" id="IPR002545">
    <property type="entry name" value="CheW-lke_dom"/>
</dbReference>
<dbReference type="GO" id="GO:0000155">
    <property type="term" value="F:phosphorelay sensor kinase activity"/>
    <property type="evidence" value="ECO:0007669"/>
    <property type="project" value="InterPro"/>
</dbReference>
<evidence type="ECO:0000256" key="7">
    <source>
        <dbReference type="ARBA" id="ARBA00022741"/>
    </source>
</evidence>
<dbReference type="PANTHER" id="PTHR43395:SF10">
    <property type="entry name" value="CHEMOTAXIS PROTEIN CHEA"/>
    <property type="match status" value="1"/>
</dbReference>
<dbReference type="GO" id="GO:0006935">
    <property type="term" value="P:chemotaxis"/>
    <property type="evidence" value="ECO:0007669"/>
    <property type="project" value="UniProtKB-KW"/>
</dbReference>
<dbReference type="EC" id="2.7.13.3" evidence="2"/>
<dbReference type="PROSITE" id="PS50109">
    <property type="entry name" value="HIS_KIN"/>
    <property type="match status" value="1"/>
</dbReference>
<evidence type="ECO:0000313" key="18">
    <source>
        <dbReference type="Proteomes" id="UP000009071"/>
    </source>
</evidence>
<dbReference type="STRING" id="573370.DMR_42990"/>
<feature type="modified residue" description="Phosphohistidine" evidence="12">
    <location>
        <position position="47"/>
    </location>
</feature>
<dbReference type="PROSITE" id="PS50851">
    <property type="entry name" value="CHEW"/>
    <property type="match status" value="1"/>
</dbReference>
<keyword evidence="7" id="KW-0547">Nucleotide-binding</keyword>
<dbReference type="SUPFAM" id="SSF47384">
    <property type="entry name" value="Homodimeric domain of signal transducing histidine kinase"/>
    <property type="match status" value="1"/>
</dbReference>
<accession>C4XQQ6</accession>
<evidence type="ECO:0000256" key="10">
    <source>
        <dbReference type="ARBA" id="ARBA00023012"/>
    </source>
</evidence>
<dbReference type="InterPro" id="IPR008207">
    <property type="entry name" value="Sig_transdc_His_kin_Hpt_dom"/>
</dbReference>
<evidence type="ECO:0000259" key="14">
    <source>
        <dbReference type="PROSITE" id="PS50109"/>
    </source>
</evidence>
<dbReference type="eggNOG" id="COG0643">
    <property type="taxonomic scope" value="Bacteria"/>
</dbReference>
<keyword evidence="8" id="KW-0418">Kinase</keyword>
<dbReference type="KEGG" id="dma:DMR_42990"/>
<evidence type="ECO:0000256" key="5">
    <source>
        <dbReference type="ARBA" id="ARBA00022553"/>
    </source>
</evidence>
<keyword evidence="9" id="KW-0067">ATP-binding</keyword>
<feature type="region of interest" description="Disordered" evidence="13">
    <location>
        <begin position="257"/>
        <end position="346"/>
    </location>
</feature>
<dbReference type="SMART" id="SM01231">
    <property type="entry name" value="H-kinase_dim"/>
    <property type="match status" value="1"/>
</dbReference>
<dbReference type="InterPro" id="IPR004358">
    <property type="entry name" value="Sig_transdc_His_kin-like_C"/>
</dbReference>
<dbReference type="Gene3D" id="3.30.565.10">
    <property type="entry name" value="Histidine kinase-like ATPase, C-terminal domain"/>
    <property type="match status" value="1"/>
</dbReference>
<evidence type="ECO:0000256" key="3">
    <source>
        <dbReference type="ARBA" id="ARBA00021495"/>
    </source>
</evidence>
<dbReference type="SMART" id="SM00260">
    <property type="entry name" value="CheW"/>
    <property type="match status" value="1"/>
</dbReference>
<feature type="compositionally biased region" description="Low complexity" evidence="13">
    <location>
        <begin position="268"/>
        <end position="289"/>
    </location>
</feature>
<keyword evidence="4" id="KW-0145">Chemotaxis</keyword>
<keyword evidence="18" id="KW-1185">Reference proteome</keyword>
<gene>
    <name evidence="17" type="primary">cheA</name>
    <name evidence="17" type="ordered locus">DMR_42990</name>
</gene>
<dbReference type="Pfam" id="PF01584">
    <property type="entry name" value="CheW"/>
    <property type="match status" value="1"/>
</dbReference>
<dbReference type="InterPro" id="IPR036097">
    <property type="entry name" value="HisK_dim/P_sf"/>
</dbReference>
<evidence type="ECO:0000256" key="9">
    <source>
        <dbReference type="ARBA" id="ARBA00022840"/>
    </source>
</evidence>
<evidence type="ECO:0000259" key="16">
    <source>
        <dbReference type="PROSITE" id="PS50894"/>
    </source>
</evidence>
<dbReference type="HOGENOM" id="CLU_000650_3_6_7"/>
<dbReference type="InterPro" id="IPR051315">
    <property type="entry name" value="Bact_Chemotaxis_CheA"/>
</dbReference>
<dbReference type="SUPFAM" id="SSF47226">
    <property type="entry name" value="Histidine-containing phosphotransfer domain, HPT domain"/>
    <property type="match status" value="1"/>
</dbReference>
<feature type="region of interest" description="Disordered" evidence="13">
    <location>
        <begin position="127"/>
        <end position="150"/>
    </location>
</feature>
<dbReference type="Pfam" id="PF02895">
    <property type="entry name" value="H-kinase_dim"/>
    <property type="match status" value="1"/>
</dbReference>
<dbReference type="CDD" id="cd16916">
    <property type="entry name" value="HATPase_CheA-like"/>
    <property type="match status" value="1"/>
</dbReference>
<reference evidence="17 18" key="1">
    <citation type="journal article" date="2009" name="Genome Res.">
        <title>Whole genome sequence of Desulfovibrio magneticus strain RS-1 revealed common gene clusters in magnetotactic bacteria.</title>
        <authorList>
            <person name="Nakazawa H."/>
            <person name="Arakaki A."/>
            <person name="Narita-Yamada S."/>
            <person name="Yashiro I."/>
            <person name="Jinno K."/>
            <person name="Aoki N."/>
            <person name="Tsuruyama A."/>
            <person name="Okamura Y."/>
            <person name="Tanikawa S."/>
            <person name="Fujita N."/>
            <person name="Takeyama H."/>
            <person name="Matsunaga T."/>
        </authorList>
    </citation>
    <scope>NUCLEOTIDE SEQUENCE [LARGE SCALE GENOMIC DNA]</scope>
    <source>
        <strain evidence="18">ATCC 700980 / DSM 13731 / RS-1</strain>
    </source>
</reference>
<dbReference type="InterPro" id="IPR004105">
    <property type="entry name" value="CheA-like_dim"/>
</dbReference>
<dbReference type="PANTHER" id="PTHR43395">
    <property type="entry name" value="SENSOR HISTIDINE KINASE CHEA"/>
    <property type="match status" value="1"/>
</dbReference>
<dbReference type="PRINTS" id="PR00344">
    <property type="entry name" value="BCTRLSENSOR"/>
</dbReference>
<dbReference type="PROSITE" id="PS50894">
    <property type="entry name" value="HPT"/>
    <property type="match status" value="1"/>
</dbReference>
<dbReference type="InterPro" id="IPR003594">
    <property type="entry name" value="HATPase_dom"/>
</dbReference>
<dbReference type="SUPFAM" id="SSF55874">
    <property type="entry name" value="ATPase domain of HSP90 chaperone/DNA topoisomerase II/histidine kinase"/>
    <property type="match status" value="1"/>
</dbReference>
<dbReference type="SMART" id="SM00073">
    <property type="entry name" value="HPT"/>
    <property type="match status" value="1"/>
</dbReference>
<dbReference type="Pfam" id="PF02518">
    <property type="entry name" value="HATPase_c"/>
    <property type="match status" value="1"/>
</dbReference>
<evidence type="ECO:0000313" key="17">
    <source>
        <dbReference type="EMBL" id="BAH77790.1"/>
    </source>
</evidence>
<comment type="catalytic activity">
    <reaction evidence="1">
        <text>ATP + protein L-histidine = ADP + protein N-phospho-L-histidine.</text>
        <dbReference type="EC" id="2.7.13.3"/>
    </reaction>
</comment>
<dbReference type="SUPFAM" id="SSF50341">
    <property type="entry name" value="CheW-like"/>
    <property type="match status" value="1"/>
</dbReference>
<feature type="domain" description="HPt" evidence="16">
    <location>
        <begin position="1"/>
        <end position="104"/>
    </location>
</feature>
<dbReference type="GO" id="GO:0005524">
    <property type="term" value="F:ATP binding"/>
    <property type="evidence" value="ECO:0007669"/>
    <property type="project" value="UniProtKB-KW"/>
</dbReference>
<dbReference type="InterPro" id="IPR036061">
    <property type="entry name" value="CheW-like_dom_sf"/>
</dbReference>
<evidence type="ECO:0000259" key="15">
    <source>
        <dbReference type="PROSITE" id="PS50851"/>
    </source>
</evidence>
<feature type="domain" description="CheW-like" evidence="15">
    <location>
        <begin position="597"/>
        <end position="729"/>
    </location>
</feature>
<keyword evidence="10" id="KW-0902">Two-component regulatory system</keyword>
<dbReference type="Gene3D" id="2.30.30.40">
    <property type="entry name" value="SH3 Domains"/>
    <property type="match status" value="1"/>
</dbReference>
<evidence type="ECO:0000256" key="2">
    <source>
        <dbReference type="ARBA" id="ARBA00012438"/>
    </source>
</evidence>
<proteinExistence type="predicted"/>
<dbReference type="InterPro" id="IPR005467">
    <property type="entry name" value="His_kinase_dom"/>
</dbReference>
<dbReference type="InterPro" id="IPR036890">
    <property type="entry name" value="HATPase_C_sf"/>
</dbReference>
<organism evidence="17 18">
    <name type="scientific">Solidesulfovibrio magneticus (strain ATCC 700980 / DSM 13731 / RS-1)</name>
    <name type="common">Desulfovibrio magneticus</name>
    <dbReference type="NCBI Taxonomy" id="573370"/>
    <lineage>
        <taxon>Bacteria</taxon>
        <taxon>Pseudomonadati</taxon>
        <taxon>Thermodesulfobacteriota</taxon>
        <taxon>Desulfovibrionia</taxon>
        <taxon>Desulfovibrionales</taxon>
        <taxon>Desulfovibrionaceae</taxon>
        <taxon>Solidesulfovibrio</taxon>
    </lineage>
</organism>
<dbReference type="Gene3D" id="1.10.287.560">
    <property type="entry name" value="Histidine kinase CheA-like, homodimeric domain"/>
    <property type="match status" value="1"/>
</dbReference>
<comment type="function">
    <text evidence="11">Involved in the transmission of sensory signals from the chemoreceptors to the flagellar motors. CheA is autophosphorylated; it can transfer its phosphate group to either CheB or CheY.</text>
</comment>
<dbReference type="EMBL" id="AP010904">
    <property type="protein sequence ID" value="BAH77790.1"/>
    <property type="molecule type" value="Genomic_DNA"/>
</dbReference>
<dbReference type="GO" id="GO:0005737">
    <property type="term" value="C:cytoplasm"/>
    <property type="evidence" value="ECO:0007669"/>
    <property type="project" value="InterPro"/>
</dbReference>
<feature type="compositionally biased region" description="Low complexity" evidence="13">
    <location>
        <begin position="297"/>
        <end position="343"/>
    </location>
</feature>
<dbReference type="Gene3D" id="1.20.120.160">
    <property type="entry name" value="HPT domain"/>
    <property type="match status" value="1"/>
</dbReference>
<dbReference type="Pfam" id="PF01627">
    <property type="entry name" value="Hpt"/>
    <property type="match status" value="1"/>
</dbReference>
<name>C4XQQ6_SOLM1</name>
<dbReference type="CDD" id="cd00088">
    <property type="entry name" value="HPT"/>
    <property type="match status" value="1"/>
</dbReference>
<sequence length="732" mass="77556">MAFDAETRALFQEEVAENLAELDGALLELEKNPRDHDLIDRIFRAVHTLKGACDMFGLVQVVALAHDLESLFDHVRGGWRRVSKELLDAAFAAKDRFAAMLAEGADPEAEADPALAQRLKTLLRTTDMPDEEPAGPAPGPATPAADNSQDDAELAAVLAGILPEAPQAPHVWDIVFAPSDPGHLSCSDPLALLDELRSLGQVETRCDINAVPDLEALDPTDCRMRFFLRLTTGPDANANALRDVFLFLDNPGDVTITPAEADAPRNLPVPAAAAPRPSAQAPQPAAAPQAAPPAASPQPAAAVAATPPAPATAQTASAPATKPEAAAAPQTAPSAEAKAAPQTAKKDAMQSLRVDAGKLDDLVNLVGELVIAQARLTQLAGSLGQPALTSVAEEIERLSNELRDNTLGIRMLPIGTTFSRFRRLVRDLSSEMRKSIELVTEGGETELDKTVIEQLNDPLVHLLRNSIDHGIESPQDRLAAGKPEAGTIILSAEHAGGEVVLTIIDDGKGMQAERIRAKAVEKGLIPPDARLTDGECFNLIFLPGFSTADKVTSISGRGVGMDVVKRSMDALRGKIDVQSEPGKGTRITIRLPLTLAIIDGLQIKAGEDQYIIPLSLVEECVELSRDGGDGTRRGRTIQLRGEIVPYIRLREAFEMEGLPPAIEQVVVTRFEGERAGIAVDQVLGQQQTVIKSLGNYIGSVSGISGATINGDGTMSLILDVPSLVASVKRSAA</sequence>
<evidence type="ECO:0000256" key="1">
    <source>
        <dbReference type="ARBA" id="ARBA00000085"/>
    </source>
</evidence>
<dbReference type="InterPro" id="IPR036641">
    <property type="entry name" value="HPT_dom_sf"/>
</dbReference>
<keyword evidence="6" id="KW-0808">Transferase</keyword>
<dbReference type="RefSeq" id="WP_015862910.1">
    <property type="nucleotide sequence ID" value="NC_012796.1"/>
</dbReference>
<evidence type="ECO:0000256" key="6">
    <source>
        <dbReference type="ARBA" id="ARBA00022679"/>
    </source>
</evidence>
<keyword evidence="5 12" id="KW-0597">Phosphoprotein</keyword>
<dbReference type="AlphaFoldDB" id="C4XQQ6"/>
<evidence type="ECO:0000256" key="11">
    <source>
        <dbReference type="ARBA" id="ARBA00035100"/>
    </source>
</evidence>